<dbReference type="GO" id="GO:0003700">
    <property type="term" value="F:DNA-binding transcription factor activity"/>
    <property type="evidence" value="ECO:0007669"/>
    <property type="project" value="TreeGrafter"/>
</dbReference>
<dbReference type="GO" id="GO:0045892">
    <property type="term" value="P:negative regulation of DNA-templated transcription"/>
    <property type="evidence" value="ECO:0007669"/>
    <property type="project" value="UniProtKB-ARBA"/>
</dbReference>
<feature type="domain" description="HTH tetR-type" evidence="6">
    <location>
        <begin position="31"/>
        <end position="91"/>
    </location>
</feature>
<evidence type="ECO:0000256" key="1">
    <source>
        <dbReference type="ARBA" id="ARBA00011738"/>
    </source>
</evidence>
<dbReference type="InterPro" id="IPR001647">
    <property type="entry name" value="HTH_TetR"/>
</dbReference>
<evidence type="ECO:0000256" key="4">
    <source>
        <dbReference type="ARBA" id="ARBA00023163"/>
    </source>
</evidence>
<dbReference type="GO" id="GO:0000976">
    <property type="term" value="F:transcription cis-regulatory region binding"/>
    <property type="evidence" value="ECO:0007669"/>
    <property type="project" value="TreeGrafter"/>
</dbReference>
<evidence type="ECO:0000313" key="7">
    <source>
        <dbReference type="EMBL" id="ORA19902.1"/>
    </source>
</evidence>
<dbReference type="SUPFAM" id="SSF46689">
    <property type="entry name" value="Homeodomain-like"/>
    <property type="match status" value="2"/>
</dbReference>
<dbReference type="InterPro" id="IPR009057">
    <property type="entry name" value="Homeodomain-like_sf"/>
</dbReference>
<dbReference type="FunFam" id="1.10.10.60:FF:000141">
    <property type="entry name" value="TetR family transcriptional regulator"/>
    <property type="match status" value="1"/>
</dbReference>
<keyword evidence="3 5" id="KW-0238">DNA-binding</keyword>
<name>A0A1W9ZPY8_MYCAI</name>
<evidence type="ECO:0000256" key="3">
    <source>
        <dbReference type="ARBA" id="ARBA00023125"/>
    </source>
</evidence>
<dbReference type="PRINTS" id="PR00455">
    <property type="entry name" value="HTHTETR"/>
</dbReference>
<dbReference type="EMBL" id="MVHG01000005">
    <property type="protein sequence ID" value="ORA19902.1"/>
    <property type="molecule type" value="Genomic_DNA"/>
</dbReference>
<dbReference type="OrthoDB" id="5112469at2"/>
<feature type="domain" description="HTH tetR-type" evidence="6">
    <location>
        <begin position="257"/>
        <end position="317"/>
    </location>
</feature>
<dbReference type="PANTHER" id="PTHR30055">
    <property type="entry name" value="HTH-TYPE TRANSCRIPTIONAL REGULATOR RUTR"/>
    <property type="match status" value="1"/>
</dbReference>
<dbReference type="PANTHER" id="PTHR30055:SF200">
    <property type="entry name" value="HTH-TYPE TRANSCRIPTIONAL REPRESSOR BDCR"/>
    <property type="match status" value="1"/>
</dbReference>
<comment type="caution">
    <text evidence="7">The sequence shown here is derived from an EMBL/GenBank/DDBJ whole genome shotgun (WGS) entry which is preliminary data.</text>
</comment>
<evidence type="ECO:0000259" key="6">
    <source>
        <dbReference type="PROSITE" id="PS50977"/>
    </source>
</evidence>
<dbReference type="Pfam" id="PF00440">
    <property type="entry name" value="TetR_N"/>
    <property type="match status" value="2"/>
</dbReference>
<feature type="DNA-binding region" description="H-T-H motif" evidence="5">
    <location>
        <begin position="280"/>
        <end position="299"/>
    </location>
</feature>
<comment type="subunit">
    <text evidence="1">Homodimer.</text>
</comment>
<dbReference type="Gene3D" id="1.10.357.10">
    <property type="entry name" value="Tetracycline Repressor, domain 2"/>
    <property type="match status" value="2"/>
</dbReference>
<gene>
    <name evidence="7" type="ORF">BST14_04025</name>
</gene>
<organism evidence="7 8">
    <name type="scientific">Mycobacterium arosiense ATCC BAA-1401 = DSM 45069</name>
    <dbReference type="NCBI Taxonomy" id="1265311"/>
    <lineage>
        <taxon>Bacteria</taxon>
        <taxon>Bacillati</taxon>
        <taxon>Actinomycetota</taxon>
        <taxon>Actinomycetes</taxon>
        <taxon>Mycobacteriales</taxon>
        <taxon>Mycobacteriaceae</taxon>
        <taxon>Mycobacterium</taxon>
        <taxon>Mycobacterium avium complex (MAC)</taxon>
    </lineage>
</organism>
<feature type="DNA-binding region" description="H-T-H motif" evidence="5">
    <location>
        <begin position="54"/>
        <end position="73"/>
    </location>
</feature>
<dbReference type="RefSeq" id="WP_142279250.1">
    <property type="nucleotide sequence ID" value="NZ_MVHG01000005.1"/>
</dbReference>
<dbReference type="Proteomes" id="UP000192707">
    <property type="component" value="Unassembled WGS sequence"/>
</dbReference>
<keyword evidence="8" id="KW-1185">Reference proteome</keyword>
<keyword evidence="2" id="KW-0805">Transcription regulation</keyword>
<dbReference type="InterPro" id="IPR050109">
    <property type="entry name" value="HTH-type_TetR-like_transc_reg"/>
</dbReference>
<evidence type="ECO:0000313" key="8">
    <source>
        <dbReference type="Proteomes" id="UP000192707"/>
    </source>
</evidence>
<proteinExistence type="predicted"/>
<dbReference type="PROSITE" id="PS50977">
    <property type="entry name" value="HTH_TETR_2"/>
    <property type="match status" value="2"/>
</dbReference>
<dbReference type="AlphaFoldDB" id="A0A1W9ZPY8"/>
<evidence type="ECO:0000256" key="5">
    <source>
        <dbReference type="PROSITE-ProRule" id="PRU00335"/>
    </source>
</evidence>
<evidence type="ECO:0000256" key="2">
    <source>
        <dbReference type="ARBA" id="ARBA00023015"/>
    </source>
</evidence>
<sequence>MGHHVSVMVEPDKVRRAGYAPTNVGLGRRGLHTRQAILGAAARLFLDRGFHGTSIDAIAKAAGGSRATIYQYFEDRDDIYRELAAQCVPAMLDHAARLGPLGPDVEGMRNLFGWLDQWSDLYDEHAVVLLGLPGSRPANGMSGDPDPVSDQYVSVVADRTRAAPLEAITAEDAAAAAIRIAHMVNLYRYRGMWELPDARTVTASLAVALQLLLFPDTPRAVLDAVASQADSTPITTPETTTAARSARAVIAQAGPLSPTRSDIVAAASALFAERGYYAVAMDDIASAADVSRATLYRHFRTKVAILSELTERAVVAGAGLAADLLDLADHGFTRDSLHAWLARYAGFHRAYVSVIQTWYDGGLNRQLTDAVSAGLGPFQEAATALLARAGLPEGIDLRVGAAIFLAVLGRLTEMTMARRPAGTDDDSADLMLMVLSRALSLSSSIDMS</sequence>
<reference evidence="7 8" key="1">
    <citation type="submission" date="2016-12" db="EMBL/GenBank/DDBJ databases">
        <title>The new phylogeny of genus Mycobacterium.</title>
        <authorList>
            <person name="Tortoli E."/>
            <person name="Trovato A."/>
            <person name="Cirillo D.M."/>
        </authorList>
    </citation>
    <scope>NUCLEOTIDE SEQUENCE [LARGE SCALE GENOMIC DNA]</scope>
    <source>
        <strain evidence="7 8">DSM 45069</strain>
    </source>
</reference>
<accession>A0A1W9ZPY8</accession>
<keyword evidence="4" id="KW-0804">Transcription</keyword>
<protein>
    <recommendedName>
        <fullName evidence="6">HTH tetR-type domain-containing protein</fullName>
    </recommendedName>
</protein>